<dbReference type="GO" id="GO:0016791">
    <property type="term" value="F:phosphatase activity"/>
    <property type="evidence" value="ECO:0007669"/>
    <property type="project" value="TreeGrafter"/>
</dbReference>
<evidence type="ECO:0000256" key="1">
    <source>
        <dbReference type="ARBA" id="ARBA00022801"/>
    </source>
</evidence>
<dbReference type="Pfam" id="PF07228">
    <property type="entry name" value="SpoIIE"/>
    <property type="match status" value="1"/>
</dbReference>
<keyword evidence="2" id="KW-0175">Coiled coil</keyword>
<dbReference type="SMART" id="SM00331">
    <property type="entry name" value="PP2C_SIG"/>
    <property type="match status" value="1"/>
</dbReference>
<sequence length="393" mass="41891">MTHSANPPGPADDFFGDFFDDAPCGLLLTTSDGDIVCCNRTFAAWVGHRPGDLTGRAFSDLLSAGSRIHYETHFVSVLHMTGSLDGVTADLLASDGTRLPVFVTANVKRDASGAITGCRIAVQDASERRSYERELLEARRNAERQRERAQVLAATLQRSLIPPTLSPPAGLTAAAHYHTASPDDVGGDFYDLFPMAEDRWGVFLGDVSGKGAGAAAVTSLTRYTLRAAAVNDRDPVAVLHTLDAVLSHEFHGDDPRFCTVIFGVVTVVADGFEVQIATGGHPPALLLPADGPARYLSTEGGQAVGLIRNPRFVSTSVLLRPGDTLVMYTDGLTEARTGRTRRFDDDDALLEFARTHTPTDAGAFVDAIRGLLDSFGAGLEDDAAVIALSVPRR</sequence>
<dbReference type="InterPro" id="IPR000700">
    <property type="entry name" value="PAS-assoc_C"/>
</dbReference>
<keyword evidence="1" id="KW-0378">Hydrolase</keyword>
<dbReference type="PROSITE" id="PS50113">
    <property type="entry name" value="PAC"/>
    <property type="match status" value="1"/>
</dbReference>
<dbReference type="Gene3D" id="3.30.450.20">
    <property type="entry name" value="PAS domain"/>
    <property type="match status" value="1"/>
</dbReference>
<dbReference type="Pfam" id="PF08448">
    <property type="entry name" value="PAS_4"/>
    <property type="match status" value="1"/>
</dbReference>
<dbReference type="NCBIfam" id="TIGR00229">
    <property type="entry name" value="sensory_box"/>
    <property type="match status" value="1"/>
</dbReference>
<evidence type="ECO:0000313" key="5">
    <source>
        <dbReference type="Proteomes" id="UP000466554"/>
    </source>
</evidence>
<dbReference type="EMBL" id="AP022598">
    <property type="protein sequence ID" value="BBY77786.1"/>
    <property type="molecule type" value="Genomic_DNA"/>
</dbReference>
<dbReference type="AlphaFoldDB" id="A0A7I7UC01"/>
<feature type="coiled-coil region" evidence="2">
    <location>
        <begin position="128"/>
        <end position="159"/>
    </location>
</feature>
<dbReference type="Gene3D" id="3.60.40.10">
    <property type="entry name" value="PPM-type phosphatase domain"/>
    <property type="match status" value="1"/>
</dbReference>
<dbReference type="PANTHER" id="PTHR43156:SF2">
    <property type="entry name" value="STAGE II SPORULATION PROTEIN E"/>
    <property type="match status" value="1"/>
</dbReference>
<dbReference type="InterPro" id="IPR000014">
    <property type="entry name" value="PAS"/>
</dbReference>
<feature type="domain" description="PAC" evidence="3">
    <location>
        <begin position="85"/>
        <end position="137"/>
    </location>
</feature>
<dbReference type="SUPFAM" id="SSF81606">
    <property type="entry name" value="PP2C-like"/>
    <property type="match status" value="1"/>
</dbReference>
<dbReference type="InterPro" id="IPR052016">
    <property type="entry name" value="Bact_Sigma-Reg"/>
</dbReference>
<dbReference type="CDD" id="cd00130">
    <property type="entry name" value="PAS"/>
    <property type="match status" value="1"/>
</dbReference>
<dbReference type="SUPFAM" id="SSF55785">
    <property type="entry name" value="PYP-like sensor domain (PAS domain)"/>
    <property type="match status" value="1"/>
</dbReference>
<name>A0A7I7UC01_MYCPF</name>
<dbReference type="InterPro" id="IPR001932">
    <property type="entry name" value="PPM-type_phosphatase-like_dom"/>
</dbReference>
<organism evidence="4 5">
    <name type="scientific">Mycolicibacterium parafortuitum</name>
    <name type="common">Mycobacterium parafortuitum</name>
    <dbReference type="NCBI Taxonomy" id="39692"/>
    <lineage>
        <taxon>Bacteria</taxon>
        <taxon>Bacillati</taxon>
        <taxon>Actinomycetota</taxon>
        <taxon>Actinomycetes</taxon>
        <taxon>Mycobacteriales</taxon>
        <taxon>Mycobacteriaceae</taxon>
        <taxon>Mycolicibacterium</taxon>
    </lineage>
</organism>
<dbReference type="RefSeq" id="WP_163768249.1">
    <property type="nucleotide sequence ID" value="NZ_AP022598.1"/>
</dbReference>
<dbReference type="PANTHER" id="PTHR43156">
    <property type="entry name" value="STAGE II SPORULATION PROTEIN E-RELATED"/>
    <property type="match status" value="1"/>
</dbReference>
<proteinExistence type="predicted"/>
<dbReference type="InterPro" id="IPR013656">
    <property type="entry name" value="PAS_4"/>
</dbReference>
<dbReference type="InterPro" id="IPR035965">
    <property type="entry name" value="PAS-like_dom_sf"/>
</dbReference>
<evidence type="ECO:0000256" key="2">
    <source>
        <dbReference type="SAM" id="Coils"/>
    </source>
</evidence>
<gene>
    <name evidence="4" type="ORF">MPRF_46850</name>
</gene>
<reference evidence="4 5" key="1">
    <citation type="journal article" date="2019" name="Emerg. Microbes Infect.">
        <title>Comprehensive subspecies identification of 175 nontuberculous mycobacteria species based on 7547 genomic profiles.</title>
        <authorList>
            <person name="Matsumoto Y."/>
            <person name="Kinjo T."/>
            <person name="Motooka D."/>
            <person name="Nabeya D."/>
            <person name="Jung N."/>
            <person name="Uechi K."/>
            <person name="Horii T."/>
            <person name="Iida T."/>
            <person name="Fujita J."/>
            <person name="Nakamura S."/>
        </authorList>
    </citation>
    <scope>NUCLEOTIDE SEQUENCE [LARGE SCALE GENOMIC DNA]</scope>
    <source>
        <strain evidence="4 5">JCM 6367</strain>
    </source>
</reference>
<evidence type="ECO:0000313" key="4">
    <source>
        <dbReference type="EMBL" id="BBY77786.1"/>
    </source>
</evidence>
<dbReference type="InterPro" id="IPR036457">
    <property type="entry name" value="PPM-type-like_dom_sf"/>
</dbReference>
<dbReference type="SMART" id="SM00091">
    <property type="entry name" value="PAS"/>
    <property type="match status" value="1"/>
</dbReference>
<dbReference type="Proteomes" id="UP000466554">
    <property type="component" value="Chromosome"/>
</dbReference>
<evidence type="ECO:0000259" key="3">
    <source>
        <dbReference type="PROSITE" id="PS50113"/>
    </source>
</evidence>
<accession>A0A7I7UC01</accession>
<protein>
    <recommendedName>
        <fullName evidence="3">PAC domain-containing protein</fullName>
    </recommendedName>
</protein>